<gene>
    <name evidence="9" type="ORF">GNLVRS02_ARAD1A04026g</name>
</gene>
<protein>
    <recommendedName>
        <fullName evidence="6">Spindle pole body component</fullName>
    </recommendedName>
</protein>
<evidence type="ECO:0000256" key="5">
    <source>
        <dbReference type="ARBA" id="ARBA00023212"/>
    </source>
</evidence>
<evidence type="ECO:0000256" key="1">
    <source>
        <dbReference type="ARBA" id="ARBA00004267"/>
    </source>
</evidence>
<comment type="similarity">
    <text evidence="2 6">Belongs to the TUBGCP family.</text>
</comment>
<dbReference type="GO" id="GO:0007020">
    <property type="term" value="P:microtubule nucleation"/>
    <property type="evidence" value="ECO:0007669"/>
    <property type="project" value="InterPro"/>
</dbReference>
<evidence type="ECO:0000313" key="9">
    <source>
        <dbReference type="EMBL" id="CDP33203.1"/>
    </source>
</evidence>
<evidence type="ECO:0000259" key="8">
    <source>
        <dbReference type="Pfam" id="PF17681"/>
    </source>
</evidence>
<dbReference type="GO" id="GO:0051321">
    <property type="term" value="P:meiotic cell cycle"/>
    <property type="evidence" value="ECO:0007669"/>
    <property type="project" value="TreeGrafter"/>
</dbReference>
<reference evidence="9" key="2">
    <citation type="submission" date="2014-06" db="EMBL/GenBank/DDBJ databases">
        <title>The complete genome of Blastobotrys (Arxula) adeninivorans LS3 - a yeast of biotechnological interest.</title>
        <authorList>
            <person name="Kunze G."/>
            <person name="Gaillardin C."/>
            <person name="Czernicka M."/>
            <person name="Durrens P."/>
            <person name="Martin T."/>
            <person name="Boer E."/>
            <person name="Gabaldon T."/>
            <person name="Cruz J."/>
            <person name="Talla E."/>
            <person name="Marck C."/>
            <person name="Goffeau A."/>
            <person name="Barbe V."/>
            <person name="Baret P."/>
            <person name="Baronian K."/>
            <person name="Beier S."/>
            <person name="Bleykasten C."/>
            <person name="Bode R."/>
            <person name="Casaregola S."/>
            <person name="Despons L."/>
            <person name="Fairhead C."/>
            <person name="Giersberg M."/>
            <person name="Gierski P."/>
            <person name="Hahnel U."/>
            <person name="Hartmann A."/>
            <person name="Jankowska D."/>
            <person name="Jubin C."/>
            <person name="Jung P."/>
            <person name="Lafontaine I."/>
            <person name="Leh-Louis V."/>
            <person name="Lemaire M."/>
            <person name="Marcet-Houben M."/>
            <person name="Mascher M."/>
            <person name="Morel G."/>
            <person name="Richard G.-F."/>
            <person name="Riechen J."/>
            <person name="Sacerdot C."/>
            <person name="Sarkar A."/>
            <person name="Savel G."/>
            <person name="Schacherer J."/>
            <person name="Sherman D."/>
            <person name="Straub M.-L."/>
            <person name="Stein N."/>
            <person name="Thierry A."/>
            <person name="Trautwein-Schult A."/>
            <person name="Westhof E."/>
            <person name="Worch S."/>
            <person name="Dujon B."/>
            <person name="Souciet J.-L."/>
            <person name="Wincker P."/>
            <person name="Scholz U."/>
            <person name="Neuveglise N."/>
        </authorList>
    </citation>
    <scope>NUCLEOTIDE SEQUENCE</scope>
    <source>
        <strain evidence="9">LS3</strain>
    </source>
</reference>
<dbReference type="PANTHER" id="PTHR19302:SF27">
    <property type="entry name" value="GAMMA-TUBULIN COMPLEX COMPONENT 4"/>
    <property type="match status" value="1"/>
</dbReference>
<dbReference type="AlphaFoldDB" id="A0A060SWY4"/>
<proteinExistence type="inferred from homology"/>
<dbReference type="InterPro" id="IPR041470">
    <property type="entry name" value="GCP_N"/>
</dbReference>
<evidence type="ECO:0000256" key="4">
    <source>
        <dbReference type="ARBA" id="ARBA00022701"/>
    </source>
</evidence>
<dbReference type="InterPro" id="IPR007259">
    <property type="entry name" value="GCP"/>
</dbReference>
<evidence type="ECO:0000259" key="7">
    <source>
        <dbReference type="Pfam" id="PF04130"/>
    </source>
</evidence>
<reference evidence="9" key="1">
    <citation type="submission" date="2014-02" db="EMBL/GenBank/DDBJ databases">
        <authorList>
            <person name="Genoscope - CEA"/>
        </authorList>
    </citation>
    <scope>NUCLEOTIDE SEQUENCE</scope>
    <source>
        <strain evidence="9">LS3</strain>
    </source>
</reference>
<accession>A0A060SWY4</accession>
<dbReference type="Pfam" id="PF17681">
    <property type="entry name" value="GCP_N_terminal"/>
    <property type="match status" value="1"/>
</dbReference>
<dbReference type="InterPro" id="IPR042241">
    <property type="entry name" value="GCP_C_sf"/>
</dbReference>
<keyword evidence="3 6" id="KW-0963">Cytoplasm</keyword>
<evidence type="ECO:0000256" key="3">
    <source>
        <dbReference type="ARBA" id="ARBA00022490"/>
    </source>
</evidence>
<dbReference type="EMBL" id="HG937691">
    <property type="protein sequence ID" value="CDP33203.1"/>
    <property type="molecule type" value="Genomic_DNA"/>
</dbReference>
<dbReference type="GO" id="GO:0000922">
    <property type="term" value="C:spindle pole"/>
    <property type="evidence" value="ECO:0007669"/>
    <property type="project" value="InterPro"/>
</dbReference>
<dbReference type="GO" id="GO:0044732">
    <property type="term" value="C:mitotic spindle pole body"/>
    <property type="evidence" value="ECO:0007669"/>
    <property type="project" value="TreeGrafter"/>
</dbReference>
<keyword evidence="4 6" id="KW-0493">Microtubule</keyword>
<dbReference type="Gene3D" id="1.20.120.1900">
    <property type="entry name" value="Gamma-tubulin complex, C-terminal domain"/>
    <property type="match status" value="1"/>
</dbReference>
<dbReference type="GO" id="GO:0051225">
    <property type="term" value="P:spindle assembly"/>
    <property type="evidence" value="ECO:0007669"/>
    <property type="project" value="TreeGrafter"/>
</dbReference>
<dbReference type="GO" id="GO:0000930">
    <property type="term" value="C:gamma-tubulin complex"/>
    <property type="evidence" value="ECO:0007669"/>
    <property type="project" value="TreeGrafter"/>
</dbReference>
<dbReference type="GO" id="GO:0043015">
    <property type="term" value="F:gamma-tubulin binding"/>
    <property type="evidence" value="ECO:0007669"/>
    <property type="project" value="InterPro"/>
</dbReference>
<dbReference type="GO" id="GO:0031122">
    <property type="term" value="P:cytoplasmic microtubule organization"/>
    <property type="evidence" value="ECO:0007669"/>
    <property type="project" value="TreeGrafter"/>
</dbReference>
<dbReference type="PANTHER" id="PTHR19302">
    <property type="entry name" value="GAMMA TUBULIN COMPLEX PROTEIN"/>
    <property type="match status" value="1"/>
</dbReference>
<name>A0A060SWY4_BLAAD</name>
<keyword evidence="5 6" id="KW-0206">Cytoskeleton</keyword>
<dbReference type="GO" id="GO:0051011">
    <property type="term" value="F:microtubule minus-end binding"/>
    <property type="evidence" value="ECO:0007669"/>
    <property type="project" value="TreeGrafter"/>
</dbReference>
<feature type="domain" description="Gamma tubulin complex component C-terminal" evidence="7">
    <location>
        <begin position="291"/>
        <end position="552"/>
    </location>
</feature>
<evidence type="ECO:0000256" key="6">
    <source>
        <dbReference type="RuleBase" id="RU363050"/>
    </source>
</evidence>
<dbReference type="PhylomeDB" id="A0A060SWY4"/>
<dbReference type="GO" id="GO:0000278">
    <property type="term" value="P:mitotic cell cycle"/>
    <property type="evidence" value="ECO:0007669"/>
    <property type="project" value="TreeGrafter"/>
</dbReference>
<evidence type="ECO:0000256" key="2">
    <source>
        <dbReference type="ARBA" id="ARBA00010337"/>
    </source>
</evidence>
<comment type="subcellular location">
    <subcellularLocation>
        <location evidence="1 6">Cytoplasm</location>
        <location evidence="1 6">Cytoskeleton</location>
        <location evidence="1 6">Microtubule organizing center</location>
    </subcellularLocation>
</comment>
<sequence>MLTEVLLVLAGYPSGVIKPGSSIDPVLSNAEKGLLVQVAQFGQVHGNVKAKIDQIRRHSDSRKRYPACVHAIAAVIEDDIVGDLDSQLIQLESDIVQEDSVYVGGNKIVSLSYIVSLTVKAWERRINYSDKLLDYIMSEESTCAILERLNEDVTTGYGDLEPVANACLIAAQKAWIRMLSSWIVYGRLPFTSEAFMITYHKDNGLYELVEREIPRHLISGPLATEILETGSSLAQLLSTQSRSSEHLIQEINALDRLEYPLSSTGLERAVADIRSYVLRTVVQDILPVEELRHHFKLFRDIVLLGQVLFVDSLNPAGGPKRYLRQGLSGFAEDSTSVQDQVTVEIAEKTLKYVQLDSEQQESQDDCFDDILFGTRWQLRIDPQWPNSLLLYQSHKQKYIVIFSLLTTIASVHSRVTSLWRSRNRSPQQSKLWTQARQMKTFLDTLWEYYQLTVIDANFKSYIDSEFDKQQQSNQVDPQAFIKSHEKFLNDTFHLLFVDDTTLRQILRKILVNSVTLTELITHGEGPAHGTRSESVVAQLQEALSEFVAKVSDIEDFTSRKNMLLLKLENIALA</sequence>
<organism evidence="9">
    <name type="scientific">Blastobotrys adeninivorans</name>
    <name type="common">Yeast</name>
    <name type="synonym">Arxula adeninivorans</name>
    <dbReference type="NCBI Taxonomy" id="409370"/>
    <lineage>
        <taxon>Eukaryota</taxon>
        <taxon>Fungi</taxon>
        <taxon>Dikarya</taxon>
        <taxon>Ascomycota</taxon>
        <taxon>Saccharomycotina</taxon>
        <taxon>Dipodascomycetes</taxon>
        <taxon>Dipodascales</taxon>
        <taxon>Trichomonascaceae</taxon>
        <taxon>Blastobotrys</taxon>
    </lineage>
</organism>
<dbReference type="GO" id="GO:0005874">
    <property type="term" value="C:microtubule"/>
    <property type="evidence" value="ECO:0007669"/>
    <property type="project" value="UniProtKB-KW"/>
</dbReference>
<dbReference type="Pfam" id="PF04130">
    <property type="entry name" value="GCP_C_terminal"/>
    <property type="match status" value="1"/>
</dbReference>
<dbReference type="InterPro" id="IPR040457">
    <property type="entry name" value="GCP_C"/>
</dbReference>
<feature type="domain" description="Gamma tubulin complex component protein N-terminal" evidence="8">
    <location>
        <begin position="2"/>
        <end position="282"/>
    </location>
</feature>